<comment type="caution">
    <text evidence="2">The sequence shown here is derived from an EMBL/GenBank/DDBJ whole genome shotgun (WGS) entry which is preliminary data.</text>
</comment>
<dbReference type="Pfam" id="PF00644">
    <property type="entry name" value="PARP"/>
    <property type="match status" value="1"/>
</dbReference>
<protein>
    <recommendedName>
        <fullName evidence="1">PARP catalytic domain-containing protein</fullName>
    </recommendedName>
</protein>
<dbReference type="GO" id="GO:0005737">
    <property type="term" value="C:cytoplasm"/>
    <property type="evidence" value="ECO:0007669"/>
    <property type="project" value="TreeGrafter"/>
</dbReference>
<proteinExistence type="predicted"/>
<reference evidence="2" key="1">
    <citation type="submission" date="2023-08" db="EMBL/GenBank/DDBJ databases">
        <authorList>
            <person name="Chen Y."/>
            <person name="Shah S."/>
            <person name="Dougan E. K."/>
            <person name="Thang M."/>
            <person name="Chan C."/>
        </authorList>
    </citation>
    <scope>NUCLEOTIDE SEQUENCE</scope>
</reference>
<dbReference type="SUPFAM" id="SSF56399">
    <property type="entry name" value="ADP-ribosylation"/>
    <property type="match status" value="1"/>
</dbReference>
<name>A0AA36NCY3_9DINO</name>
<evidence type="ECO:0000313" key="3">
    <source>
        <dbReference type="Proteomes" id="UP001178507"/>
    </source>
</evidence>
<dbReference type="Gene3D" id="3.90.175.10">
    <property type="entry name" value="Diphtheria Toxin, domain 1"/>
    <property type="match status" value="1"/>
</dbReference>
<feature type="domain" description="PARP catalytic" evidence="1">
    <location>
        <begin position="73"/>
        <end position="123"/>
    </location>
</feature>
<evidence type="ECO:0000259" key="1">
    <source>
        <dbReference type="Pfam" id="PF00644"/>
    </source>
</evidence>
<gene>
    <name evidence="2" type="ORF">EVOR1521_LOCUS24662</name>
</gene>
<sequence length="185" mass="19074">MGSSNEKCTACQGSGKVESKGLNVGAALLGGAIGAATLGPVGMVAGGILGGGAPKECECDACHGSGNASNGSTGRVMTMYHGTSAANVQSIKQNGFRPSSSGMLGPGVYVSRDRQKAEKYGDTVLELDVRPGKTKKITSQNDALRTTWHEQGYDSAWVPPNCGMVNSGRTETCVYDPSRIKVKSK</sequence>
<dbReference type="EMBL" id="CAUJNA010003418">
    <property type="protein sequence ID" value="CAJ1401539.1"/>
    <property type="molecule type" value="Genomic_DNA"/>
</dbReference>
<dbReference type="GO" id="GO:0003950">
    <property type="term" value="F:NAD+ poly-ADP-ribosyltransferase activity"/>
    <property type="evidence" value="ECO:0007669"/>
    <property type="project" value="InterPro"/>
</dbReference>
<dbReference type="PANTHER" id="PTHR36542:SF6">
    <property type="entry name" value="GIG2-LIKE PROTEIN DREP"/>
    <property type="match status" value="1"/>
</dbReference>
<organism evidence="2 3">
    <name type="scientific">Effrenium voratum</name>
    <dbReference type="NCBI Taxonomy" id="2562239"/>
    <lineage>
        <taxon>Eukaryota</taxon>
        <taxon>Sar</taxon>
        <taxon>Alveolata</taxon>
        <taxon>Dinophyceae</taxon>
        <taxon>Suessiales</taxon>
        <taxon>Symbiodiniaceae</taxon>
        <taxon>Effrenium</taxon>
    </lineage>
</organism>
<accession>A0AA36NCY3</accession>
<dbReference type="AlphaFoldDB" id="A0AA36NCY3"/>
<keyword evidence="3" id="KW-1185">Reference proteome</keyword>
<dbReference type="Proteomes" id="UP001178507">
    <property type="component" value="Unassembled WGS sequence"/>
</dbReference>
<dbReference type="InterPro" id="IPR012317">
    <property type="entry name" value="Poly(ADP-ribose)pol_cat_dom"/>
</dbReference>
<dbReference type="PANTHER" id="PTHR36542">
    <property type="entry name" value="GIG2-LIKE PROTEIN DRED-RELATED"/>
    <property type="match status" value="1"/>
</dbReference>
<evidence type="ECO:0000313" key="2">
    <source>
        <dbReference type="EMBL" id="CAJ1401539.1"/>
    </source>
</evidence>